<keyword evidence="2" id="KW-0472">Membrane</keyword>
<gene>
    <name evidence="4" type="ORF">OHB35_51485</name>
</gene>
<dbReference type="EMBL" id="CP109135">
    <property type="protein sequence ID" value="WSD21001.1"/>
    <property type="molecule type" value="Genomic_DNA"/>
</dbReference>
<dbReference type="InterPro" id="IPR046253">
    <property type="entry name" value="DUF6286"/>
</dbReference>
<feature type="domain" description="DUF6286" evidence="3">
    <location>
        <begin position="187"/>
        <end position="290"/>
    </location>
</feature>
<protein>
    <submittedName>
        <fullName evidence="4">Alkaline shock response membrane anchor protein AmaP</fullName>
    </submittedName>
</protein>
<keyword evidence="2" id="KW-0812">Transmembrane</keyword>
<feature type="transmembrane region" description="Helical" evidence="2">
    <location>
        <begin position="177"/>
        <end position="198"/>
    </location>
</feature>
<dbReference type="RefSeq" id="WP_326762564.1">
    <property type="nucleotide sequence ID" value="NZ_CP109135.1"/>
</dbReference>
<evidence type="ECO:0000256" key="1">
    <source>
        <dbReference type="SAM" id="MobiDB-lite"/>
    </source>
</evidence>
<sequence>MTAAAQRGTTTVSERAVRRIAERATTEALPAPGGARTARAAASVRGRRAEVSLGVTLPYPAPLADTVREVQRHVVERTRELTGLEVPAARISVIALATPTSDQPLVSPAEDAIPTSAPWRWWSQRRVPVAVLTSVAALGCGALALDMVQVHTAHLPAAAWRTSAVHWLAGHGPGDPAVVVAGGLTALVGIWMVVLALTPGRRHQSTVRTSANHVDAAVDRSAVQALVRDAVGDVEGIAAVRIRVRRRRVTVRAGLAFGDRAGAHAAATAAARAALTACHLRRSPRLRVVVTPEPVWQPPAPTANATADATGATPGDRDGRSTPTSALASATGGDR</sequence>
<evidence type="ECO:0000256" key="2">
    <source>
        <dbReference type="SAM" id="Phobius"/>
    </source>
</evidence>
<evidence type="ECO:0000313" key="5">
    <source>
        <dbReference type="Proteomes" id="UP001340816"/>
    </source>
</evidence>
<name>A0ABZ1HQX6_STRPH</name>
<feature type="transmembrane region" description="Helical" evidence="2">
    <location>
        <begin position="127"/>
        <end position="145"/>
    </location>
</feature>
<dbReference type="Proteomes" id="UP001340816">
    <property type="component" value="Chromosome"/>
</dbReference>
<keyword evidence="2" id="KW-1133">Transmembrane helix</keyword>
<organism evidence="4 5">
    <name type="scientific">Streptomyces phaeochromogenes</name>
    <dbReference type="NCBI Taxonomy" id="1923"/>
    <lineage>
        <taxon>Bacteria</taxon>
        <taxon>Bacillati</taxon>
        <taxon>Actinomycetota</taxon>
        <taxon>Actinomycetes</taxon>
        <taxon>Kitasatosporales</taxon>
        <taxon>Streptomycetaceae</taxon>
        <taxon>Streptomyces</taxon>
        <taxon>Streptomyces phaeochromogenes group</taxon>
    </lineage>
</organism>
<evidence type="ECO:0000259" key="3">
    <source>
        <dbReference type="Pfam" id="PF19803"/>
    </source>
</evidence>
<accession>A0ABZ1HQX6</accession>
<keyword evidence="5" id="KW-1185">Reference proteome</keyword>
<feature type="compositionally biased region" description="Low complexity" evidence="1">
    <location>
        <begin position="302"/>
        <end position="314"/>
    </location>
</feature>
<evidence type="ECO:0000313" key="4">
    <source>
        <dbReference type="EMBL" id="WSD21001.1"/>
    </source>
</evidence>
<reference evidence="4 5" key="1">
    <citation type="submission" date="2022-10" db="EMBL/GenBank/DDBJ databases">
        <title>The complete genomes of actinobacterial strains from the NBC collection.</title>
        <authorList>
            <person name="Joergensen T.S."/>
            <person name="Alvarez Arevalo M."/>
            <person name="Sterndorff E.B."/>
            <person name="Faurdal D."/>
            <person name="Vuksanovic O."/>
            <person name="Mourched A.-S."/>
            <person name="Charusanti P."/>
            <person name="Shaw S."/>
            <person name="Blin K."/>
            <person name="Weber T."/>
        </authorList>
    </citation>
    <scope>NUCLEOTIDE SEQUENCE [LARGE SCALE GENOMIC DNA]</scope>
    <source>
        <strain evidence="4 5">NBC 01752</strain>
    </source>
</reference>
<proteinExistence type="predicted"/>
<dbReference type="Pfam" id="PF19803">
    <property type="entry name" value="DUF6286"/>
    <property type="match status" value="1"/>
</dbReference>
<feature type="region of interest" description="Disordered" evidence="1">
    <location>
        <begin position="292"/>
        <end position="335"/>
    </location>
</feature>